<feature type="compositionally biased region" description="Low complexity" evidence="1">
    <location>
        <begin position="227"/>
        <end position="242"/>
    </location>
</feature>
<dbReference type="Proteomes" id="UP001163046">
    <property type="component" value="Unassembled WGS sequence"/>
</dbReference>
<feature type="compositionally biased region" description="Low complexity" evidence="1">
    <location>
        <begin position="278"/>
        <end position="288"/>
    </location>
</feature>
<feature type="compositionally biased region" description="Polar residues" evidence="1">
    <location>
        <begin position="294"/>
        <end position="309"/>
    </location>
</feature>
<dbReference type="EMBL" id="MU827313">
    <property type="protein sequence ID" value="KAJ7359030.1"/>
    <property type="molecule type" value="Genomic_DNA"/>
</dbReference>
<feature type="compositionally biased region" description="Basic and acidic residues" evidence="1">
    <location>
        <begin position="217"/>
        <end position="226"/>
    </location>
</feature>
<feature type="compositionally biased region" description="Low complexity" evidence="1">
    <location>
        <begin position="491"/>
        <end position="500"/>
    </location>
</feature>
<evidence type="ECO:0000256" key="1">
    <source>
        <dbReference type="SAM" id="MobiDB-lite"/>
    </source>
</evidence>
<evidence type="ECO:0000313" key="3">
    <source>
        <dbReference type="Proteomes" id="UP001163046"/>
    </source>
</evidence>
<protein>
    <submittedName>
        <fullName evidence="2">Uncharacterized protein</fullName>
    </submittedName>
</protein>
<feature type="region of interest" description="Disordered" evidence="1">
    <location>
        <begin position="411"/>
        <end position="516"/>
    </location>
</feature>
<name>A0A9W9YPF6_9CNID</name>
<reference evidence="2" key="1">
    <citation type="submission" date="2023-01" db="EMBL/GenBank/DDBJ databases">
        <title>Genome assembly of the deep-sea coral Lophelia pertusa.</title>
        <authorList>
            <person name="Herrera S."/>
            <person name="Cordes E."/>
        </authorList>
    </citation>
    <scope>NUCLEOTIDE SEQUENCE</scope>
    <source>
        <strain evidence="2">USNM1676648</strain>
        <tissue evidence="2">Polyp</tissue>
    </source>
</reference>
<keyword evidence="3" id="KW-1185">Reference proteome</keyword>
<dbReference type="AlphaFoldDB" id="A0A9W9YPF6"/>
<sequence>MELRMVKTSRIAISELAETISSNLHLVEKHKNKVITGPLATYLKDKFSPLSSALSRFDNKDRRTANDPTEQDLRAIMKLVQDDKLFEETIADVFEASGSLFVMSVQLMALQTLLWNPELYTEKLKEGRATTNFKAEPCQREMREYLFGQIITNKTHDDRDHYRGQGAALWDKERERPSTSMRRGTGRSRKRSRSPSPRVAATRSRSPRRRDRNTASWEERSDRGSPQRDSPSPPRRSTGTKPYVRKASSKPAAYTAARQSSARGNRTRTTSRDKSNTRRASTATTTRMSRADTKTTSSPGSPAAVTSNKTYREEEYFSGQDDSPIAQRTPSPDTSESEEMSLPLASAIKRKYKVPTVPPSHITITSDDQQLQTYDEEEEEEQEKVALADETTHYDPFDLQEDEDEHAIFITQNKFLQDPRTGEDDDDFIPTKKQRTSETTPKKQPTTSKVPTAPQKPRGRGVPARHGAPAARGARGGRGVRGTRGTRGTRGRASTTSTGRQPEKKSTQINKHIFFK</sequence>
<evidence type="ECO:0000313" key="2">
    <source>
        <dbReference type="EMBL" id="KAJ7359030.1"/>
    </source>
</evidence>
<feature type="region of interest" description="Disordered" evidence="1">
    <location>
        <begin position="357"/>
        <end position="391"/>
    </location>
</feature>
<feature type="compositionally biased region" description="Low complexity" evidence="1">
    <location>
        <begin position="194"/>
        <end position="204"/>
    </location>
</feature>
<feature type="compositionally biased region" description="Polar residues" evidence="1">
    <location>
        <begin position="437"/>
        <end position="450"/>
    </location>
</feature>
<comment type="caution">
    <text evidence="2">The sequence shown here is derived from an EMBL/GenBank/DDBJ whole genome shotgun (WGS) entry which is preliminary data.</text>
</comment>
<feature type="compositionally biased region" description="Polar residues" evidence="1">
    <location>
        <begin position="257"/>
        <end position="268"/>
    </location>
</feature>
<feature type="compositionally biased region" description="Basic residues" evidence="1">
    <location>
        <begin position="184"/>
        <end position="193"/>
    </location>
</feature>
<accession>A0A9W9YPF6</accession>
<feature type="region of interest" description="Disordered" evidence="1">
    <location>
        <begin position="166"/>
        <end position="344"/>
    </location>
</feature>
<gene>
    <name evidence="2" type="ORF">OS493_019937</name>
</gene>
<proteinExistence type="predicted"/>
<feature type="compositionally biased region" description="Low complexity" evidence="1">
    <location>
        <begin position="460"/>
        <end position="473"/>
    </location>
</feature>
<organism evidence="2 3">
    <name type="scientific">Desmophyllum pertusum</name>
    <dbReference type="NCBI Taxonomy" id="174260"/>
    <lineage>
        <taxon>Eukaryota</taxon>
        <taxon>Metazoa</taxon>
        <taxon>Cnidaria</taxon>
        <taxon>Anthozoa</taxon>
        <taxon>Hexacorallia</taxon>
        <taxon>Scleractinia</taxon>
        <taxon>Caryophylliina</taxon>
        <taxon>Caryophylliidae</taxon>
        <taxon>Desmophyllum</taxon>
    </lineage>
</organism>
<feature type="compositionally biased region" description="Polar residues" evidence="1">
    <location>
        <begin position="362"/>
        <end position="373"/>
    </location>
</feature>